<comment type="caution">
    <text evidence="1">The sequence shown here is derived from an EMBL/GenBank/DDBJ whole genome shotgun (WGS) entry which is preliminary data.</text>
</comment>
<evidence type="ECO:0000313" key="1">
    <source>
        <dbReference type="EMBL" id="KAK8981852.1"/>
    </source>
</evidence>
<organism evidence="1 2">
    <name type="scientific">Hibiscus sabdariffa</name>
    <name type="common">roselle</name>
    <dbReference type="NCBI Taxonomy" id="183260"/>
    <lineage>
        <taxon>Eukaryota</taxon>
        <taxon>Viridiplantae</taxon>
        <taxon>Streptophyta</taxon>
        <taxon>Embryophyta</taxon>
        <taxon>Tracheophyta</taxon>
        <taxon>Spermatophyta</taxon>
        <taxon>Magnoliopsida</taxon>
        <taxon>eudicotyledons</taxon>
        <taxon>Gunneridae</taxon>
        <taxon>Pentapetalae</taxon>
        <taxon>rosids</taxon>
        <taxon>malvids</taxon>
        <taxon>Malvales</taxon>
        <taxon>Malvaceae</taxon>
        <taxon>Malvoideae</taxon>
        <taxon>Hibiscus</taxon>
    </lineage>
</organism>
<evidence type="ECO:0000313" key="2">
    <source>
        <dbReference type="Proteomes" id="UP001396334"/>
    </source>
</evidence>
<reference evidence="1 2" key="1">
    <citation type="journal article" date="2024" name="G3 (Bethesda)">
        <title>Genome assembly of Hibiscus sabdariffa L. provides insights into metabolisms of medicinal natural products.</title>
        <authorList>
            <person name="Kim T."/>
        </authorList>
    </citation>
    <scope>NUCLEOTIDE SEQUENCE [LARGE SCALE GENOMIC DNA]</scope>
    <source>
        <strain evidence="1">TK-2024</strain>
        <tissue evidence="1">Old leaves</tissue>
    </source>
</reference>
<name>A0ABR2P075_9ROSI</name>
<dbReference type="Proteomes" id="UP001396334">
    <property type="component" value="Unassembled WGS sequence"/>
</dbReference>
<proteinExistence type="predicted"/>
<protein>
    <submittedName>
        <fullName evidence="1">Uncharacterized protein</fullName>
    </submittedName>
</protein>
<dbReference type="EMBL" id="JBBPBN010000088">
    <property type="protein sequence ID" value="KAK8981852.1"/>
    <property type="molecule type" value="Genomic_DNA"/>
</dbReference>
<sequence length="91" mass="10177">MVVLTDVVAQVDAPDLDSSESRDRVVVKIDLTQFPSLEESRKVNKNEITECVGAGSSGKAVVWNLFDQSLQFFPLVEKDRKLLVQPPRSIF</sequence>
<accession>A0ABR2P075</accession>
<keyword evidence="2" id="KW-1185">Reference proteome</keyword>
<gene>
    <name evidence="1" type="ORF">V6N11_049344</name>
</gene>